<sequence length="178" mass="19725">MKILFSDNLTSLEKGCVSFQRDFVTQRIAVLLLLWGTGLIFGLVLWRSGSSADIIRSVFLIAIAFMATGFQLGVSISHYQKAEFLQTLQSVLMEFLCPFLAFIAGMALAKVLYLGVILAGVYPQSAQRLVDYTFFDVTNVILGSVASLYWIVLGWAHLEVAEKKRYEPIAGKVGFSLN</sequence>
<feature type="transmembrane region" description="Helical" evidence="1">
    <location>
        <begin position="134"/>
        <end position="158"/>
    </location>
</feature>
<name>A0A2H0KBK1_9BACT</name>
<dbReference type="AlphaFoldDB" id="A0A2H0KBK1"/>
<feature type="transmembrane region" description="Helical" evidence="1">
    <location>
        <begin position="58"/>
        <end position="79"/>
    </location>
</feature>
<gene>
    <name evidence="2" type="ORF">COV91_02930</name>
</gene>
<feature type="transmembrane region" description="Helical" evidence="1">
    <location>
        <begin position="28"/>
        <end position="46"/>
    </location>
</feature>
<reference evidence="2 3" key="1">
    <citation type="submission" date="2017-09" db="EMBL/GenBank/DDBJ databases">
        <title>Depth-based differentiation of microbial function through sediment-hosted aquifers and enrichment of novel symbionts in the deep terrestrial subsurface.</title>
        <authorList>
            <person name="Probst A.J."/>
            <person name="Ladd B."/>
            <person name="Jarett J.K."/>
            <person name="Geller-Mcgrath D.E."/>
            <person name="Sieber C.M."/>
            <person name="Emerson J.B."/>
            <person name="Anantharaman K."/>
            <person name="Thomas B.C."/>
            <person name="Malmstrom R."/>
            <person name="Stieglmeier M."/>
            <person name="Klingl A."/>
            <person name="Woyke T."/>
            <person name="Ryan C.M."/>
            <person name="Banfield J.F."/>
        </authorList>
    </citation>
    <scope>NUCLEOTIDE SEQUENCE [LARGE SCALE GENOMIC DNA]</scope>
    <source>
        <strain evidence="2">CG11_big_fil_rev_8_21_14_0_20_46_11</strain>
    </source>
</reference>
<dbReference type="EMBL" id="PCVG01000036">
    <property type="protein sequence ID" value="PIQ68648.1"/>
    <property type="molecule type" value="Genomic_DNA"/>
</dbReference>
<evidence type="ECO:0000313" key="2">
    <source>
        <dbReference type="EMBL" id="PIQ68648.1"/>
    </source>
</evidence>
<proteinExistence type="predicted"/>
<dbReference type="Proteomes" id="UP000229342">
    <property type="component" value="Unassembled WGS sequence"/>
</dbReference>
<evidence type="ECO:0000313" key="3">
    <source>
        <dbReference type="Proteomes" id="UP000229342"/>
    </source>
</evidence>
<comment type="caution">
    <text evidence="2">The sequence shown here is derived from an EMBL/GenBank/DDBJ whole genome shotgun (WGS) entry which is preliminary data.</text>
</comment>
<accession>A0A2H0KBK1</accession>
<keyword evidence="1" id="KW-0472">Membrane</keyword>
<keyword evidence="1" id="KW-0812">Transmembrane</keyword>
<organism evidence="2 3">
    <name type="scientific">Candidatus Taylorbacteria bacterium CG11_big_fil_rev_8_21_14_0_20_46_11</name>
    <dbReference type="NCBI Taxonomy" id="1975025"/>
    <lineage>
        <taxon>Bacteria</taxon>
        <taxon>Candidatus Tayloriibacteriota</taxon>
    </lineage>
</organism>
<feature type="transmembrane region" description="Helical" evidence="1">
    <location>
        <begin position="99"/>
        <end position="122"/>
    </location>
</feature>
<protein>
    <submittedName>
        <fullName evidence="2">Uncharacterized protein</fullName>
    </submittedName>
</protein>
<keyword evidence="1" id="KW-1133">Transmembrane helix</keyword>
<evidence type="ECO:0000256" key="1">
    <source>
        <dbReference type="SAM" id="Phobius"/>
    </source>
</evidence>